<evidence type="ECO:0000259" key="1">
    <source>
        <dbReference type="PROSITE" id="PS51819"/>
    </source>
</evidence>
<evidence type="ECO:0000313" key="3">
    <source>
        <dbReference type="Proteomes" id="UP000543836"/>
    </source>
</evidence>
<dbReference type="Gene3D" id="3.10.180.10">
    <property type="entry name" value="2,3-Dihydroxybiphenyl 1,2-Dioxygenase, domain 1"/>
    <property type="match status" value="1"/>
</dbReference>
<dbReference type="InterPro" id="IPR004360">
    <property type="entry name" value="Glyas_Fos-R_dOase_dom"/>
</dbReference>
<comment type="caution">
    <text evidence="2">The sequence shown here is derived from an EMBL/GenBank/DDBJ whole genome shotgun (WGS) entry which is preliminary data.</text>
</comment>
<proteinExistence type="predicted"/>
<dbReference type="PANTHER" id="PTHR34109:SF1">
    <property type="entry name" value="VOC DOMAIN-CONTAINING PROTEIN"/>
    <property type="match status" value="1"/>
</dbReference>
<dbReference type="InterPro" id="IPR037523">
    <property type="entry name" value="VOC_core"/>
</dbReference>
<dbReference type="PROSITE" id="PS51819">
    <property type="entry name" value="VOC"/>
    <property type="match status" value="1"/>
</dbReference>
<dbReference type="PANTHER" id="PTHR34109">
    <property type="entry name" value="BNAUNNG04460D PROTEIN-RELATED"/>
    <property type="match status" value="1"/>
</dbReference>
<organism evidence="2 3">
    <name type="scientific">Rhizobium leucaenae</name>
    <dbReference type="NCBI Taxonomy" id="29450"/>
    <lineage>
        <taxon>Bacteria</taxon>
        <taxon>Pseudomonadati</taxon>
        <taxon>Pseudomonadota</taxon>
        <taxon>Alphaproteobacteria</taxon>
        <taxon>Hyphomicrobiales</taxon>
        <taxon>Rhizobiaceae</taxon>
        <taxon>Rhizobium/Agrobacterium group</taxon>
        <taxon>Rhizobium</taxon>
    </lineage>
</organism>
<evidence type="ECO:0000313" key="2">
    <source>
        <dbReference type="EMBL" id="MBB4567031.1"/>
    </source>
</evidence>
<dbReference type="AlphaFoldDB" id="A0A7W7EIR8"/>
<dbReference type="SUPFAM" id="SSF54593">
    <property type="entry name" value="Glyoxalase/Bleomycin resistance protein/Dihydroxybiphenyl dioxygenase"/>
    <property type="match status" value="1"/>
</dbReference>
<dbReference type="Pfam" id="PF00903">
    <property type="entry name" value="Glyoxalase"/>
    <property type="match status" value="1"/>
</dbReference>
<sequence>MTDAADQMQSEQPKVPVLGGLVPYLTVGGAVKAAEFYKRAFGAEQVFMYPADEQGRTMHIHLYINGSSLMLCDAYPEHGHALEKPQAFTLQLLVDDIDAWWKRAVDAGAEVVMPLEVMFWGDRWGQLRDPFGIVWAMNAPATK</sequence>
<dbReference type="CDD" id="cd07246">
    <property type="entry name" value="VOC_like"/>
    <property type="match status" value="1"/>
</dbReference>
<dbReference type="EMBL" id="JACIIG010000002">
    <property type="protein sequence ID" value="MBB4567031.1"/>
    <property type="molecule type" value="Genomic_DNA"/>
</dbReference>
<reference evidence="2 3" key="1">
    <citation type="submission" date="2020-08" db="EMBL/GenBank/DDBJ databases">
        <title>Genomic Encyclopedia of Type Strains, Phase IV (KMG-V): Genome sequencing to study the core and pangenomes of soil and plant-associated prokaryotes.</title>
        <authorList>
            <person name="Whitman W."/>
        </authorList>
    </citation>
    <scope>NUCLEOTIDE SEQUENCE [LARGE SCALE GENOMIC DNA]</scope>
    <source>
        <strain evidence="2 3">SEMIA 492</strain>
    </source>
</reference>
<keyword evidence="3" id="KW-1185">Reference proteome</keyword>
<gene>
    <name evidence="2" type="ORF">GGE60_001132</name>
</gene>
<protein>
    <submittedName>
        <fullName evidence="2">Putative glyoxalase superfamily protein PhnB</fullName>
    </submittedName>
</protein>
<feature type="domain" description="VOC" evidence="1">
    <location>
        <begin position="17"/>
        <end position="140"/>
    </location>
</feature>
<dbReference type="InterPro" id="IPR029068">
    <property type="entry name" value="Glyas_Bleomycin-R_OHBP_Dase"/>
</dbReference>
<accession>A0A7W7EIR8</accession>
<name>A0A7W7EIR8_9HYPH</name>
<dbReference type="RefSeq" id="WP_028750202.1">
    <property type="nucleotide sequence ID" value="NZ_JACIIG010000002.1"/>
</dbReference>
<dbReference type="Proteomes" id="UP000543836">
    <property type="component" value="Unassembled WGS sequence"/>
</dbReference>